<evidence type="ECO:0000313" key="8">
    <source>
        <dbReference type="EMBL" id="KDP41762.1"/>
    </source>
</evidence>
<dbReference type="AlphaFoldDB" id="A0A067L035"/>
<evidence type="ECO:0000256" key="2">
    <source>
        <dbReference type="ARBA" id="ARBA00004395"/>
    </source>
</evidence>
<evidence type="ECO:0000256" key="1">
    <source>
        <dbReference type="ARBA" id="ARBA00004202"/>
    </source>
</evidence>
<organism evidence="8 9">
    <name type="scientific">Jatropha curcas</name>
    <name type="common">Barbados nut</name>
    <dbReference type="NCBI Taxonomy" id="180498"/>
    <lineage>
        <taxon>Eukaryota</taxon>
        <taxon>Viridiplantae</taxon>
        <taxon>Streptophyta</taxon>
        <taxon>Embryophyta</taxon>
        <taxon>Tracheophyta</taxon>
        <taxon>Spermatophyta</taxon>
        <taxon>Magnoliopsida</taxon>
        <taxon>eudicotyledons</taxon>
        <taxon>Gunneridae</taxon>
        <taxon>Pentapetalae</taxon>
        <taxon>rosids</taxon>
        <taxon>fabids</taxon>
        <taxon>Malpighiales</taxon>
        <taxon>Euphorbiaceae</taxon>
        <taxon>Crotonoideae</taxon>
        <taxon>Jatropheae</taxon>
        <taxon>Jatropha</taxon>
    </lineage>
</organism>
<keyword evidence="6" id="KW-0175">Coiled coil</keyword>
<evidence type="ECO:0000256" key="4">
    <source>
        <dbReference type="ARBA" id="ARBA00023034"/>
    </source>
</evidence>
<dbReference type="SMART" id="SM00516">
    <property type="entry name" value="SEC14"/>
    <property type="match status" value="1"/>
</dbReference>
<dbReference type="SUPFAM" id="SSF46938">
    <property type="entry name" value="CRAL/TRIO N-terminal domain"/>
    <property type="match status" value="1"/>
</dbReference>
<dbReference type="Pfam" id="PF00650">
    <property type="entry name" value="CRAL_TRIO"/>
    <property type="match status" value="1"/>
</dbReference>
<proteinExistence type="inferred from homology"/>
<dbReference type="Pfam" id="PF03765">
    <property type="entry name" value="CRAL_TRIO_N"/>
    <property type="match status" value="1"/>
</dbReference>
<dbReference type="InterPro" id="IPR051026">
    <property type="entry name" value="PI/PC_transfer"/>
</dbReference>
<dbReference type="GO" id="GO:0005886">
    <property type="term" value="C:plasma membrane"/>
    <property type="evidence" value="ECO:0007669"/>
    <property type="project" value="UniProtKB-SubCell"/>
</dbReference>
<dbReference type="SMART" id="SM01100">
    <property type="entry name" value="CRAL_TRIO_N"/>
    <property type="match status" value="1"/>
</dbReference>
<evidence type="ECO:0000313" key="9">
    <source>
        <dbReference type="Proteomes" id="UP000027138"/>
    </source>
</evidence>
<name>A0A067L035_JATCU</name>
<reference evidence="8 9" key="1">
    <citation type="journal article" date="2014" name="PLoS ONE">
        <title>Global Analysis of Gene Expression Profiles in Physic Nut (Jatropha curcas L.) Seedlings Exposed to Salt Stress.</title>
        <authorList>
            <person name="Zhang L."/>
            <person name="Zhang C."/>
            <person name="Wu P."/>
            <person name="Chen Y."/>
            <person name="Li M."/>
            <person name="Jiang H."/>
            <person name="Wu G."/>
        </authorList>
    </citation>
    <scope>NUCLEOTIDE SEQUENCE [LARGE SCALE GENOMIC DNA]</scope>
    <source>
        <strain evidence="9">cv. GZQX0401</strain>
        <tissue evidence="8">Young leaves</tissue>
    </source>
</reference>
<dbReference type="SUPFAM" id="SSF52087">
    <property type="entry name" value="CRAL/TRIO domain"/>
    <property type="match status" value="1"/>
</dbReference>
<dbReference type="CDD" id="cd00170">
    <property type="entry name" value="SEC14"/>
    <property type="match status" value="1"/>
</dbReference>
<protein>
    <recommendedName>
        <fullName evidence="7">CRAL-TRIO domain-containing protein</fullName>
    </recommendedName>
</protein>
<keyword evidence="4" id="KW-0333">Golgi apparatus</keyword>
<dbReference type="InterPro" id="IPR036865">
    <property type="entry name" value="CRAL-TRIO_dom_sf"/>
</dbReference>
<dbReference type="PROSITE" id="PS50191">
    <property type="entry name" value="CRAL_TRIO"/>
    <property type="match status" value="1"/>
</dbReference>
<dbReference type="GO" id="GO:0000139">
    <property type="term" value="C:Golgi membrane"/>
    <property type="evidence" value="ECO:0007669"/>
    <property type="project" value="UniProtKB-SubCell"/>
</dbReference>
<accession>A0A067L035</accession>
<evidence type="ECO:0000256" key="3">
    <source>
        <dbReference type="ARBA" id="ARBA00022927"/>
    </source>
</evidence>
<dbReference type="InterPro" id="IPR036273">
    <property type="entry name" value="CRAL/TRIO_N_dom_sf"/>
</dbReference>
<dbReference type="InterPro" id="IPR001251">
    <property type="entry name" value="CRAL-TRIO_dom"/>
</dbReference>
<sequence length="491" mass="55985">MADTKAGLDMDSSDEDRKTRLAALKKKAINASNKFRNSLTKKGRRNSRVMSVSIEDNIDAEELQAVEAFRQVLILDELLPSKQDDHHVMLRFLRARKFDVEKAKQMWSDMLQWRKEFGTDTIIGDFEFQELDEVLKYYPQGYHGVDKEGRPVYIEKLGEVDATKLLQVTTLDRYVKYHGLKQFTKTARELIARIQKIDGDNYPESLNRMFIINGGTGFRFLWNTVKQFIDPKTASKIHFLGSKYQSKLLEIIDARRILSGIEEKAISEDEKACPKTVDPFKVAAAADLEFKKFCPVPEEFLNGTKSNITNYGNLIPMVDKSVDAAWDPPMKFDASKVAEFPAAGTCRADGTNNLIVSGVMALVMGIVTMVRMTRNMPRKITEAAIYGSQVYYDDTMMKNNALPEPSISTAEYKTMMMRMAEMEEKMNFLALKADTMPPEKEEMLNAALRRTEVLEQELAAAKKALDVAVAKQQELLQYIEKKKKKKKFFGF</sequence>
<dbReference type="InterPro" id="IPR011074">
    <property type="entry name" value="CRAL/TRIO_N_dom"/>
</dbReference>
<feature type="domain" description="CRAL-TRIO" evidence="7">
    <location>
        <begin position="130"/>
        <end position="273"/>
    </location>
</feature>
<evidence type="ECO:0000256" key="5">
    <source>
        <dbReference type="ARBA" id="ARBA00038020"/>
    </source>
</evidence>
<dbReference type="Proteomes" id="UP000027138">
    <property type="component" value="Unassembled WGS sequence"/>
</dbReference>
<keyword evidence="9" id="KW-1185">Reference proteome</keyword>
<dbReference type="OrthoDB" id="1434354at2759"/>
<dbReference type="EMBL" id="KK914317">
    <property type="protein sequence ID" value="KDP41762.1"/>
    <property type="molecule type" value="Genomic_DNA"/>
</dbReference>
<dbReference type="Gene3D" id="3.40.525.10">
    <property type="entry name" value="CRAL-TRIO lipid binding domain"/>
    <property type="match status" value="2"/>
</dbReference>
<feature type="coiled-coil region" evidence="6">
    <location>
        <begin position="444"/>
        <end position="471"/>
    </location>
</feature>
<comment type="similarity">
    <text evidence="5">Belongs to the SFH family.</text>
</comment>
<gene>
    <name evidence="8" type="ORF">JCGZ_26780</name>
</gene>
<dbReference type="PANTHER" id="PTHR45657">
    <property type="entry name" value="CRAL-TRIO DOMAIN-CONTAINING PROTEIN YKL091C-RELATED"/>
    <property type="match status" value="1"/>
</dbReference>
<dbReference type="GO" id="GO:0015031">
    <property type="term" value="P:protein transport"/>
    <property type="evidence" value="ECO:0007669"/>
    <property type="project" value="UniProtKB-KW"/>
</dbReference>
<keyword evidence="3" id="KW-0813">Transport</keyword>
<evidence type="ECO:0000256" key="6">
    <source>
        <dbReference type="SAM" id="Coils"/>
    </source>
</evidence>
<evidence type="ECO:0000259" key="7">
    <source>
        <dbReference type="PROSITE" id="PS50191"/>
    </source>
</evidence>
<dbReference type="PANTHER" id="PTHR45657:SF1">
    <property type="entry name" value="CRAL-TRIO DOMAIN-CONTAINING PROTEIN YKL091C-RELATED"/>
    <property type="match status" value="1"/>
</dbReference>
<comment type="subcellular location">
    <subcellularLocation>
        <location evidence="1">Cell membrane</location>
        <topology evidence="1">Peripheral membrane protein</topology>
    </subcellularLocation>
    <subcellularLocation>
        <location evidence="2">Golgi apparatus membrane</location>
        <topology evidence="2">Peripheral membrane protein</topology>
    </subcellularLocation>
</comment>
<keyword evidence="3" id="KW-0653">Protein transport</keyword>